<evidence type="ECO:0000313" key="2">
    <source>
        <dbReference type="EMBL" id="ARM75426.1"/>
    </source>
</evidence>
<sequence>MGKTVILSVRIPEELKRDLEKYNIDETEVIRRALIMEVKKAKAEELNKDLKNMDNILRKLSVEDGIKSIREDRENR</sequence>
<gene>
    <name evidence="2" type="ORF">B6F84_04870</name>
</gene>
<reference evidence="2 3" key="1">
    <citation type="submission" date="2017-03" db="EMBL/GenBank/DDBJ databases">
        <title>Sulfur activation and transportation mechanism of thermophilic Archaea Acidianus manzaensis YN-25.</title>
        <authorList>
            <person name="Ma Y."/>
            <person name="Yang Y."/>
            <person name="Xia J."/>
        </authorList>
    </citation>
    <scope>NUCLEOTIDE SEQUENCE [LARGE SCALE GENOMIC DNA]</scope>
    <source>
        <strain evidence="2 3">YN-25</strain>
    </source>
</reference>
<dbReference type="OrthoDB" id="43128at2157"/>
<dbReference type="EMBL" id="CP020477">
    <property type="protein sequence ID" value="ARM75426.1"/>
    <property type="molecule type" value="Genomic_DNA"/>
</dbReference>
<evidence type="ECO:0000256" key="1">
    <source>
        <dbReference type="SAM" id="Coils"/>
    </source>
</evidence>
<dbReference type="STRING" id="282676.B6F84_04870"/>
<protein>
    <submittedName>
        <fullName evidence="2">CopG family transcriptional regulator</fullName>
    </submittedName>
</protein>
<name>A0A1W6JYS7_9CREN</name>
<dbReference type="KEGG" id="aman:B6F84_04870"/>
<organism evidence="2 3">
    <name type="scientific">Acidianus manzaensis</name>
    <dbReference type="NCBI Taxonomy" id="282676"/>
    <lineage>
        <taxon>Archaea</taxon>
        <taxon>Thermoproteota</taxon>
        <taxon>Thermoprotei</taxon>
        <taxon>Sulfolobales</taxon>
        <taxon>Sulfolobaceae</taxon>
        <taxon>Acidianus</taxon>
    </lineage>
</organism>
<dbReference type="AlphaFoldDB" id="A0A1W6JYS7"/>
<keyword evidence="1" id="KW-0175">Coiled coil</keyword>
<dbReference type="Proteomes" id="UP000193404">
    <property type="component" value="Chromosome"/>
</dbReference>
<accession>A0A1W6JYS7</accession>
<dbReference type="RefSeq" id="WP_148691196.1">
    <property type="nucleotide sequence ID" value="NZ_CP020477.1"/>
</dbReference>
<feature type="coiled-coil region" evidence="1">
    <location>
        <begin position="24"/>
        <end position="63"/>
    </location>
</feature>
<keyword evidence="3" id="KW-1185">Reference proteome</keyword>
<dbReference type="GeneID" id="41590228"/>
<evidence type="ECO:0000313" key="3">
    <source>
        <dbReference type="Proteomes" id="UP000193404"/>
    </source>
</evidence>
<proteinExistence type="predicted"/>